<dbReference type="Proteomes" id="UP000235145">
    <property type="component" value="Unassembled WGS sequence"/>
</dbReference>
<keyword evidence="3" id="KW-0805">Transcription regulation</keyword>
<dbReference type="InterPro" id="IPR036955">
    <property type="entry name" value="AP2/ERF_dom_sf"/>
</dbReference>
<dbReference type="EMBL" id="NBSK02000004">
    <property type="protein sequence ID" value="KAJ0213674.1"/>
    <property type="molecule type" value="Genomic_DNA"/>
</dbReference>
<comment type="subcellular location">
    <subcellularLocation>
        <location evidence="1">Nucleus</location>
    </subcellularLocation>
</comment>
<dbReference type="PANTHER" id="PTHR31190">
    <property type="entry name" value="DNA-BINDING DOMAIN"/>
    <property type="match status" value="1"/>
</dbReference>
<feature type="region of interest" description="Disordered" evidence="7">
    <location>
        <begin position="1"/>
        <end position="27"/>
    </location>
</feature>
<accession>A0A9R1VY30</accession>
<evidence type="ECO:0000313" key="10">
    <source>
        <dbReference type="Proteomes" id="UP000235145"/>
    </source>
</evidence>
<dbReference type="GO" id="GO:0003677">
    <property type="term" value="F:DNA binding"/>
    <property type="evidence" value="ECO:0007669"/>
    <property type="project" value="UniProtKB-KW"/>
</dbReference>
<dbReference type="InterPro" id="IPR044808">
    <property type="entry name" value="ERF_plant"/>
</dbReference>
<dbReference type="PANTHER" id="PTHR31190:SF468">
    <property type="entry name" value="AP2 DOMAIN CLASS TRANSCRIPTION FACTOR"/>
    <property type="match status" value="1"/>
</dbReference>
<keyword evidence="2" id="KW-0611">Plant defense</keyword>
<dbReference type="GO" id="GO:0009873">
    <property type="term" value="P:ethylene-activated signaling pathway"/>
    <property type="evidence" value="ECO:0007669"/>
    <property type="project" value="InterPro"/>
</dbReference>
<keyword evidence="4" id="KW-0238">DNA-binding</keyword>
<dbReference type="SMART" id="SM00380">
    <property type="entry name" value="AP2"/>
    <property type="match status" value="1"/>
</dbReference>
<feature type="compositionally biased region" description="Polar residues" evidence="7">
    <location>
        <begin position="57"/>
        <end position="69"/>
    </location>
</feature>
<dbReference type="AlphaFoldDB" id="A0A9R1VY30"/>
<evidence type="ECO:0000256" key="1">
    <source>
        <dbReference type="ARBA" id="ARBA00004123"/>
    </source>
</evidence>
<feature type="compositionally biased region" description="Basic and acidic residues" evidence="7">
    <location>
        <begin position="1"/>
        <end position="13"/>
    </location>
</feature>
<evidence type="ECO:0000313" key="9">
    <source>
        <dbReference type="EMBL" id="KAJ0213674.1"/>
    </source>
</evidence>
<feature type="domain" description="AP2/ERF" evidence="8">
    <location>
        <begin position="89"/>
        <end position="146"/>
    </location>
</feature>
<reference evidence="9 10" key="1">
    <citation type="journal article" date="2017" name="Nat. Commun.">
        <title>Genome assembly with in vitro proximity ligation data and whole-genome triplication in lettuce.</title>
        <authorList>
            <person name="Reyes-Chin-Wo S."/>
            <person name="Wang Z."/>
            <person name="Yang X."/>
            <person name="Kozik A."/>
            <person name="Arikit S."/>
            <person name="Song C."/>
            <person name="Xia L."/>
            <person name="Froenicke L."/>
            <person name="Lavelle D.O."/>
            <person name="Truco M.J."/>
            <person name="Xia R."/>
            <person name="Zhu S."/>
            <person name="Xu C."/>
            <person name="Xu H."/>
            <person name="Xu X."/>
            <person name="Cox K."/>
            <person name="Korf I."/>
            <person name="Meyers B.C."/>
            <person name="Michelmore R.W."/>
        </authorList>
    </citation>
    <scope>NUCLEOTIDE SEQUENCE [LARGE SCALE GENOMIC DNA]</scope>
    <source>
        <strain evidence="10">cv. Salinas</strain>
        <tissue evidence="9">Seedlings</tissue>
    </source>
</reference>
<proteinExistence type="predicted"/>
<dbReference type="InterPro" id="IPR016177">
    <property type="entry name" value="DNA-bd_dom_sf"/>
</dbReference>
<name>A0A9R1VY30_LACSA</name>
<keyword evidence="6" id="KW-0539">Nucleus</keyword>
<dbReference type="GO" id="GO:0005634">
    <property type="term" value="C:nucleus"/>
    <property type="evidence" value="ECO:0007669"/>
    <property type="project" value="UniProtKB-SubCell"/>
</dbReference>
<gene>
    <name evidence="9" type="ORF">LSAT_V11C400190550</name>
</gene>
<dbReference type="SUPFAM" id="SSF54171">
    <property type="entry name" value="DNA-binding domain"/>
    <property type="match status" value="1"/>
</dbReference>
<evidence type="ECO:0000256" key="6">
    <source>
        <dbReference type="ARBA" id="ARBA00023242"/>
    </source>
</evidence>
<protein>
    <recommendedName>
        <fullName evidence="8">AP2/ERF domain-containing protein</fullName>
    </recommendedName>
</protein>
<keyword evidence="5" id="KW-0804">Transcription</keyword>
<organism evidence="9 10">
    <name type="scientific">Lactuca sativa</name>
    <name type="common">Garden lettuce</name>
    <dbReference type="NCBI Taxonomy" id="4236"/>
    <lineage>
        <taxon>Eukaryota</taxon>
        <taxon>Viridiplantae</taxon>
        <taxon>Streptophyta</taxon>
        <taxon>Embryophyta</taxon>
        <taxon>Tracheophyta</taxon>
        <taxon>Spermatophyta</taxon>
        <taxon>Magnoliopsida</taxon>
        <taxon>eudicotyledons</taxon>
        <taxon>Gunneridae</taxon>
        <taxon>Pentapetalae</taxon>
        <taxon>asterids</taxon>
        <taxon>campanulids</taxon>
        <taxon>Asterales</taxon>
        <taxon>Asteraceae</taxon>
        <taxon>Cichorioideae</taxon>
        <taxon>Cichorieae</taxon>
        <taxon>Lactucinae</taxon>
        <taxon>Lactuca</taxon>
    </lineage>
</organism>
<dbReference type="PROSITE" id="PS51032">
    <property type="entry name" value="AP2_ERF"/>
    <property type="match status" value="1"/>
</dbReference>
<evidence type="ECO:0000256" key="5">
    <source>
        <dbReference type="ARBA" id="ARBA00023163"/>
    </source>
</evidence>
<dbReference type="GO" id="GO:0006952">
    <property type="term" value="P:defense response"/>
    <property type="evidence" value="ECO:0007669"/>
    <property type="project" value="UniProtKB-KW"/>
</dbReference>
<evidence type="ECO:0000256" key="7">
    <source>
        <dbReference type="SAM" id="MobiDB-lite"/>
    </source>
</evidence>
<dbReference type="FunFam" id="3.30.730.10:FF:000001">
    <property type="entry name" value="Ethylene-responsive transcription factor 2"/>
    <property type="match status" value="1"/>
</dbReference>
<comment type="caution">
    <text evidence="9">The sequence shown here is derived from an EMBL/GenBank/DDBJ whole genome shotgun (WGS) entry which is preliminary data.</text>
</comment>
<evidence type="ECO:0000259" key="8">
    <source>
        <dbReference type="PROSITE" id="PS51032"/>
    </source>
</evidence>
<feature type="region of interest" description="Disordered" evidence="7">
    <location>
        <begin position="45"/>
        <end position="95"/>
    </location>
</feature>
<dbReference type="PRINTS" id="PR00367">
    <property type="entry name" value="ETHRSPELEMNT"/>
</dbReference>
<dbReference type="Gene3D" id="3.30.730.10">
    <property type="entry name" value="AP2/ERF domain"/>
    <property type="match status" value="1"/>
</dbReference>
<evidence type="ECO:0000256" key="2">
    <source>
        <dbReference type="ARBA" id="ARBA00022821"/>
    </source>
</evidence>
<dbReference type="InterPro" id="IPR001471">
    <property type="entry name" value="AP2/ERF_dom"/>
</dbReference>
<sequence>MTSDARQGKRSLEKEEDDIFPVYSPQSQEDMTAIVSALSQVIGGEDTATATDHHHPNQISSYSASSATPNQPPPNVIQQSPEGTQRRRHYRGVRQRPWGKWAAEIRDPQKAARVWLGTFETAEAAAIAYDEAALRFKGNKAKLNFPERVQPGRSELGYLTTRPHHHLQPPPMQPDQQLYHDTAMPPNYDLHYSQSQFYLEANHQMGYNTNYSLQSPSSPSTNLQGSSSGFGSMQYWQDFDPRNY</sequence>
<dbReference type="CDD" id="cd00018">
    <property type="entry name" value="AP2"/>
    <property type="match status" value="1"/>
</dbReference>
<keyword evidence="10" id="KW-1185">Reference proteome</keyword>
<dbReference type="GO" id="GO:0003700">
    <property type="term" value="F:DNA-binding transcription factor activity"/>
    <property type="evidence" value="ECO:0007669"/>
    <property type="project" value="InterPro"/>
</dbReference>
<dbReference type="Pfam" id="PF00847">
    <property type="entry name" value="AP2"/>
    <property type="match status" value="1"/>
</dbReference>
<evidence type="ECO:0000256" key="4">
    <source>
        <dbReference type="ARBA" id="ARBA00023125"/>
    </source>
</evidence>
<evidence type="ECO:0000256" key="3">
    <source>
        <dbReference type="ARBA" id="ARBA00023015"/>
    </source>
</evidence>
<feature type="region of interest" description="Disordered" evidence="7">
    <location>
        <begin position="210"/>
        <end position="229"/>
    </location>
</feature>